<evidence type="ECO:0000313" key="1">
    <source>
        <dbReference type="EMBL" id="KAJ9114891.1"/>
    </source>
</evidence>
<dbReference type="EMBL" id="JASBWS010000007">
    <property type="protein sequence ID" value="KAJ9114891.1"/>
    <property type="molecule type" value="Genomic_DNA"/>
</dbReference>
<name>A0ACC2WTZ1_9TREE</name>
<accession>A0ACC2WTZ1</accession>
<organism evidence="1 2">
    <name type="scientific">Naganishia adeliensis</name>
    <dbReference type="NCBI Taxonomy" id="92952"/>
    <lineage>
        <taxon>Eukaryota</taxon>
        <taxon>Fungi</taxon>
        <taxon>Dikarya</taxon>
        <taxon>Basidiomycota</taxon>
        <taxon>Agaricomycotina</taxon>
        <taxon>Tremellomycetes</taxon>
        <taxon>Filobasidiales</taxon>
        <taxon>Filobasidiaceae</taxon>
        <taxon>Naganishia</taxon>
    </lineage>
</organism>
<proteinExistence type="predicted"/>
<protein>
    <submittedName>
        <fullName evidence="1">Uncharacterized protein</fullName>
    </submittedName>
</protein>
<sequence>MPHPNAVAENVCGTIGAVLWSIQIIPQIWKSYRTKDTEGLSTMLMFIWACAGLFLGTYAIVQNINIPIILQPQIFSVLAALSTAQCLYYYHKKSLKLCWIFFVGFCVFFGAFEAGMTFALRAGLDNGTNAPVLLFGILSAVLLAGALLPQYWEIYKLGEVKGISMTFMAVDMAGGVFCILSLAFKEEIDILATINYAAVVLLDGIVLILALILNPRARRRRARQQDPQLKPVDAEKQPRQDTLESEATFVGGTVGEGERKEKEVRVVVRQQEGVSAV</sequence>
<dbReference type="Proteomes" id="UP001230649">
    <property type="component" value="Unassembled WGS sequence"/>
</dbReference>
<comment type="caution">
    <text evidence="1">The sequence shown here is derived from an EMBL/GenBank/DDBJ whole genome shotgun (WGS) entry which is preliminary data.</text>
</comment>
<gene>
    <name evidence="1" type="ORF">QFC20_001263</name>
</gene>
<keyword evidence="2" id="KW-1185">Reference proteome</keyword>
<reference evidence="1" key="1">
    <citation type="submission" date="2023-04" db="EMBL/GenBank/DDBJ databases">
        <title>Draft Genome sequencing of Naganishia species isolated from polar environments using Oxford Nanopore Technology.</title>
        <authorList>
            <person name="Leo P."/>
            <person name="Venkateswaran K."/>
        </authorList>
    </citation>
    <scope>NUCLEOTIDE SEQUENCE</scope>
    <source>
        <strain evidence="1">MNA-CCFEE 5262</strain>
    </source>
</reference>
<evidence type="ECO:0000313" key="2">
    <source>
        <dbReference type="Proteomes" id="UP001230649"/>
    </source>
</evidence>